<dbReference type="KEGG" id="shyd:CJD35_04080"/>
<evidence type="ECO:0000259" key="1">
    <source>
        <dbReference type="Pfam" id="PF06094"/>
    </source>
</evidence>
<dbReference type="Pfam" id="PF06094">
    <property type="entry name" value="GGACT"/>
    <property type="match status" value="1"/>
</dbReference>
<protein>
    <submittedName>
        <fullName evidence="2">Gamma-glutamylcyclotransferase</fullName>
    </submittedName>
</protein>
<reference evidence="2 3" key="1">
    <citation type="submission" date="2017-08" db="EMBL/GenBank/DDBJ databases">
        <title>Whole Genome Sequence of Sphingobium hydrophobicum C1: Insights into Adaption to the Electronic-waste Contaminated Sediment.</title>
        <authorList>
            <person name="Song D."/>
            <person name="Chen X."/>
            <person name="Xu M."/>
        </authorList>
    </citation>
    <scope>NUCLEOTIDE SEQUENCE [LARGE SCALE GENOMIC DNA]</scope>
    <source>
        <strain evidence="2 3">C1</strain>
    </source>
</reference>
<gene>
    <name evidence="2" type="ORF">CJD35_04080</name>
</gene>
<dbReference type="InterPro" id="IPR013024">
    <property type="entry name" value="GGCT-like"/>
</dbReference>
<name>A0A249MR00_SPHXE</name>
<dbReference type="SUPFAM" id="SSF110857">
    <property type="entry name" value="Gamma-glutamyl cyclotransferase-like"/>
    <property type="match status" value="1"/>
</dbReference>
<feature type="domain" description="Gamma-glutamylcyclotransferase AIG2-like" evidence="1">
    <location>
        <begin position="6"/>
        <end position="127"/>
    </location>
</feature>
<dbReference type="EMBL" id="CP022745">
    <property type="protein sequence ID" value="ASY43722.1"/>
    <property type="molecule type" value="Genomic_DNA"/>
</dbReference>
<sequence>MSSPLLFVYGTLRPGFDGPMARWLRSVAPAVGLATARGSLYRVEAYPGFVPDDAGEVMGHLFALPDPAALLARLDEYEQCTVHFPEPHEYRREKVNVQSPDGPIEAWTYIYTRDATGLERIASGDFLAG</sequence>
<proteinExistence type="predicted"/>
<dbReference type="InterPro" id="IPR036568">
    <property type="entry name" value="GGCT-like_sf"/>
</dbReference>
<organism evidence="2 3">
    <name type="scientific">Sphingobium xenophagum</name>
    <dbReference type="NCBI Taxonomy" id="121428"/>
    <lineage>
        <taxon>Bacteria</taxon>
        <taxon>Pseudomonadati</taxon>
        <taxon>Pseudomonadota</taxon>
        <taxon>Alphaproteobacteria</taxon>
        <taxon>Sphingomonadales</taxon>
        <taxon>Sphingomonadaceae</taxon>
        <taxon>Sphingobium</taxon>
    </lineage>
</organism>
<dbReference type="RefSeq" id="WP_017181127.1">
    <property type="nucleotide sequence ID" value="NZ_CP022745.1"/>
</dbReference>
<evidence type="ECO:0000313" key="2">
    <source>
        <dbReference type="EMBL" id="ASY43722.1"/>
    </source>
</evidence>
<dbReference type="InterPro" id="IPR009288">
    <property type="entry name" value="AIG2-like_dom"/>
</dbReference>
<dbReference type="AlphaFoldDB" id="A0A249MR00"/>
<dbReference type="Gene3D" id="3.10.490.10">
    <property type="entry name" value="Gamma-glutamyl cyclotransferase-like"/>
    <property type="match status" value="1"/>
</dbReference>
<keyword evidence="2" id="KW-0808">Transferase</keyword>
<dbReference type="GO" id="GO:0016740">
    <property type="term" value="F:transferase activity"/>
    <property type="evidence" value="ECO:0007669"/>
    <property type="project" value="UniProtKB-KW"/>
</dbReference>
<accession>A0A249MR00</accession>
<evidence type="ECO:0000313" key="3">
    <source>
        <dbReference type="Proteomes" id="UP000217141"/>
    </source>
</evidence>
<dbReference type="CDD" id="cd06661">
    <property type="entry name" value="GGCT_like"/>
    <property type="match status" value="1"/>
</dbReference>
<dbReference type="Proteomes" id="UP000217141">
    <property type="component" value="Chromosome I"/>
</dbReference>